<evidence type="ECO:0000313" key="1">
    <source>
        <dbReference type="EMBL" id="TKT92461.1"/>
    </source>
</evidence>
<dbReference type="RefSeq" id="WP_137340006.1">
    <property type="nucleotide sequence ID" value="NZ_BSQH01000014.1"/>
</dbReference>
<name>A0A4U6D820_9BACT</name>
<comment type="caution">
    <text evidence="1">The sequence shown here is derived from an EMBL/GenBank/DDBJ whole genome shotgun (WGS) entry which is preliminary data.</text>
</comment>
<protein>
    <submittedName>
        <fullName evidence="1">Uncharacterized protein</fullName>
    </submittedName>
</protein>
<dbReference type="PROSITE" id="PS51257">
    <property type="entry name" value="PROKAR_LIPOPROTEIN"/>
    <property type="match status" value="1"/>
</dbReference>
<accession>A0A4U6D820</accession>
<reference evidence="1 2" key="1">
    <citation type="submission" date="2019-05" db="EMBL/GenBank/DDBJ databases">
        <title>Dyadobacter AR-3-8 sp. nov., isolated from arctic soil.</title>
        <authorList>
            <person name="Chaudhary D.K."/>
        </authorList>
    </citation>
    <scope>NUCLEOTIDE SEQUENCE [LARGE SCALE GENOMIC DNA]</scope>
    <source>
        <strain evidence="1 2">AR-3-8</strain>
    </source>
</reference>
<dbReference type="Proteomes" id="UP000304900">
    <property type="component" value="Unassembled WGS sequence"/>
</dbReference>
<organism evidence="1 2">
    <name type="scientific">Dyadobacter frigoris</name>
    <dbReference type="NCBI Taxonomy" id="2576211"/>
    <lineage>
        <taxon>Bacteria</taxon>
        <taxon>Pseudomonadati</taxon>
        <taxon>Bacteroidota</taxon>
        <taxon>Cytophagia</taxon>
        <taxon>Cytophagales</taxon>
        <taxon>Spirosomataceae</taxon>
        <taxon>Dyadobacter</taxon>
    </lineage>
</organism>
<dbReference type="AlphaFoldDB" id="A0A4U6D820"/>
<dbReference type="EMBL" id="SZVO01000004">
    <property type="protein sequence ID" value="TKT92461.1"/>
    <property type="molecule type" value="Genomic_DNA"/>
</dbReference>
<sequence length="170" mass="19269">MKYPNFYFLAIAIALFSAGCKKDNVENDLLLGGVTMEQSVDIRVTSSKGEDLLDPANKNKITDFKVYHGTDKENVLFNQPNLDAPSGYSIKKNEKENYYYLQVLLTTPYSQEPSAKTTTYLKIGSYELDTIQASYFSTTPSIKLSKVWFNNNITWDATSNTQMLFEIVKP</sequence>
<gene>
    <name evidence="1" type="ORF">FDK13_10865</name>
</gene>
<evidence type="ECO:0000313" key="2">
    <source>
        <dbReference type="Proteomes" id="UP000304900"/>
    </source>
</evidence>
<proteinExistence type="predicted"/>
<dbReference type="OrthoDB" id="999541at2"/>
<keyword evidence="2" id="KW-1185">Reference proteome</keyword>